<dbReference type="PANTHER" id="PTHR30126">
    <property type="entry name" value="HTH-TYPE TRANSCRIPTIONAL REGULATOR"/>
    <property type="match status" value="1"/>
</dbReference>
<evidence type="ECO:0000256" key="2">
    <source>
        <dbReference type="ARBA" id="ARBA00023015"/>
    </source>
</evidence>
<comment type="similarity">
    <text evidence="1">Belongs to the LysR transcriptional regulatory family.</text>
</comment>
<accession>A0ABX3HBI9</accession>
<gene>
    <name evidence="6" type="ORF">BSK56_14180</name>
</gene>
<dbReference type="InterPro" id="IPR005119">
    <property type="entry name" value="LysR_subst-bd"/>
</dbReference>
<dbReference type="RefSeq" id="WP_076111142.1">
    <property type="nucleotide sequence ID" value="NZ_MPTB01000016.1"/>
</dbReference>
<dbReference type="SUPFAM" id="SSF46785">
    <property type="entry name" value="Winged helix' DNA-binding domain"/>
    <property type="match status" value="1"/>
</dbReference>
<dbReference type="InterPro" id="IPR036388">
    <property type="entry name" value="WH-like_DNA-bd_sf"/>
</dbReference>
<keyword evidence="3" id="KW-0238">DNA-binding</keyword>
<dbReference type="Pfam" id="PF00126">
    <property type="entry name" value="HTH_1"/>
    <property type="match status" value="1"/>
</dbReference>
<dbReference type="PROSITE" id="PS50931">
    <property type="entry name" value="HTH_LYSR"/>
    <property type="match status" value="1"/>
</dbReference>
<evidence type="ECO:0000256" key="1">
    <source>
        <dbReference type="ARBA" id="ARBA00009437"/>
    </source>
</evidence>
<dbReference type="Gene3D" id="3.40.190.290">
    <property type="match status" value="1"/>
</dbReference>
<feature type="domain" description="HTH lysR-type" evidence="5">
    <location>
        <begin position="1"/>
        <end position="58"/>
    </location>
</feature>
<evidence type="ECO:0000256" key="4">
    <source>
        <dbReference type="ARBA" id="ARBA00023163"/>
    </source>
</evidence>
<keyword evidence="7" id="KW-1185">Reference proteome</keyword>
<protein>
    <recommendedName>
        <fullName evidence="5">HTH lysR-type domain-containing protein</fullName>
    </recommendedName>
</protein>
<evidence type="ECO:0000256" key="3">
    <source>
        <dbReference type="ARBA" id="ARBA00023125"/>
    </source>
</evidence>
<dbReference type="SUPFAM" id="SSF53850">
    <property type="entry name" value="Periplasmic binding protein-like II"/>
    <property type="match status" value="1"/>
</dbReference>
<keyword evidence="4" id="KW-0804">Transcription</keyword>
<dbReference type="InterPro" id="IPR000847">
    <property type="entry name" value="LysR_HTH_N"/>
</dbReference>
<organism evidence="6 7">
    <name type="scientific">Paenibacillus borealis</name>
    <dbReference type="NCBI Taxonomy" id="160799"/>
    <lineage>
        <taxon>Bacteria</taxon>
        <taxon>Bacillati</taxon>
        <taxon>Bacillota</taxon>
        <taxon>Bacilli</taxon>
        <taxon>Bacillales</taxon>
        <taxon>Paenibacillaceae</taxon>
        <taxon>Paenibacillus</taxon>
    </lineage>
</organism>
<dbReference type="Proteomes" id="UP000187412">
    <property type="component" value="Unassembled WGS sequence"/>
</dbReference>
<dbReference type="Gene3D" id="1.10.10.10">
    <property type="entry name" value="Winged helix-like DNA-binding domain superfamily/Winged helix DNA-binding domain"/>
    <property type="match status" value="1"/>
</dbReference>
<dbReference type="InterPro" id="IPR036390">
    <property type="entry name" value="WH_DNA-bd_sf"/>
</dbReference>
<reference evidence="6 7" key="1">
    <citation type="submission" date="2016-10" db="EMBL/GenBank/DDBJ databases">
        <title>Paenibacillus species isolates.</title>
        <authorList>
            <person name="Beno S.M."/>
        </authorList>
    </citation>
    <scope>NUCLEOTIDE SEQUENCE [LARGE SCALE GENOMIC DNA]</scope>
    <source>
        <strain evidence="6 7">FSL H7-0744</strain>
    </source>
</reference>
<name>A0ABX3HBI9_PAEBO</name>
<evidence type="ECO:0000313" key="7">
    <source>
        <dbReference type="Proteomes" id="UP000187412"/>
    </source>
</evidence>
<proteinExistence type="inferred from homology"/>
<sequence length="298" mass="32700">MNIVKLQIVVLIEKYKKVTDVAAEMGLKQPTVSFHMKSLENELGASLFQYRSGRVLLTDAGRALFQYAVRIVSLAAEAERSVKQFSSLTSGSLTLEAGYMPGTYFVPNIMSQFINLHPGIDVSLTIQSDHLVRERLRGREIQLGILQDSDGGDDSFHTQVVARDEVVLIFAPGHSFAQIKVLSPELLAQEPWIQHDPASSLRGTADQWAQLNNVRVWNNTVVNSPEAFKRMISEGGNVGLFSKAGVADEAALGRLSYAPLPGISPGLVTYVLAWRKDYTLTPLQQAFVEMAAAESVLV</sequence>
<dbReference type="Pfam" id="PF03466">
    <property type="entry name" value="LysR_substrate"/>
    <property type="match status" value="1"/>
</dbReference>
<keyword evidence="2" id="KW-0805">Transcription regulation</keyword>
<evidence type="ECO:0000259" key="5">
    <source>
        <dbReference type="PROSITE" id="PS50931"/>
    </source>
</evidence>
<dbReference type="PANTHER" id="PTHR30126:SF39">
    <property type="entry name" value="HTH-TYPE TRANSCRIPTIONAL REGULATOR CYSL"/>
    <property type="match status" value="1"/>
</dbReference>
<dbReference type="EMBL" id="MPTB01000016">
    <property type="protein sequence ID" value="OMD47323.1"/>
    <property type="molecule type" value="Genomic_DNA"/>
</dbReference>
<comment type="caution">
    <text evidence="6">The sequence shown here is derived from an EMBL/GenBank/DDBJ whole genome shotgun (WGS) entry which is preliminary data.</text>
</comment>
<evidence type="ECO:0000313" key="6">
    <source>
        <dbReference type="EMBL" id="OMD47323.1"/>
    </source>
</evidence>